<accession>A0ABT7HN99</accession>
<dbReference type="PRINTS" id="PR00625">
    <property type="entry name" value="JDOMAIN"/>
</dbReference>
<dbReference type="SMART" id="SM00271">
    <property type="entry name" value="DnaJ"/>
    <property type="match status" value="1"/>
</dbReference>
<sequence length="272" mass="32203">MDITHTLESISIKTSDDRLFCELSELINKNFKKTISSKGKIISFYEETELPQRKYFFKFLAKIFEKKSGKPLNLAFVEYKTIKLNYVQENTLAKVLSVNVYFVKDEVVFRLNQNDKAFFGYILQTFKDNSHKISQTRLNLKIKNESDFNTLKTLFSKKEHLKFIVDFNYDFDEFAKFERNFKVQNSSKFINRFVALANLLEDNFKVLNCDTTSTSDEVRESYLGLVKLYHPDRHADKSQNIQSAYRQKFEEIRRAYEGLKPFFKSQEQFISA</sequence>
<dbReference type="Proteomes" id="UP001173801">
    <property type="component" value="Unassembled WGS sequence"/>
</dbReference>
<organism evidence="2 3">
    <name type="scientific">Campylobacter gastrosuis</name>
    <dbReference type="NCBI Taxonomy" id="2974576"/>
    <lineage>
        <taxon>Bacteria</taxon>
        <taxon>Pseudomonadati</taxon>
        <taxon>Campylobacterota</taxon>
        <taxon>Epsilonproteobacteria</taxon>
        <taxon>Campylobacterales</taxon>
        <taxon>Campylobacteraceae</taxon>
        <taxon>Campylobacter</taxon>
    </lineage>
</organism>
<keyword evidence="3" id="KW-1185">Reference proteome</keyword>
<reference evidence="2" key="1">
    <citation type="submission" date="2022-08" db="EMBL/GenBank/DDBJ databases">
        <authorList>
            <person name="Wang H."/>
        </authorList>
    </citation>
    <scope>NUCLEOTIDE SEQUENCE</scope>
    <source>
        <strain evidence="2">PS10</strain>
    </source>
</reference>
<dbReference type="EC" id="4.3.2.2" evidence="2"/>
<dbReference type="Pfam" id="PF00226">
    <property type="entry name" value="DnaJ"/>
    <property type="match status" value="1"/>
</dbReference>
<comment type="caution">
    <text evidence="2">The sequence shown here is derived from an EMBL/GenBank/DDBJ whole genome shotgun (WGS) entry which is preliminary data.</text>
</comment>
<dbReference type="InterPro" id="IPR001623">
    <property type="entry name" value="DnaJ_domain"/>
</dbReference>
<protein>
    <submittedName>
        <fullName evidence="2">Adenylosuccinate lyase</fullName>
        <ecNumber evidence="2">4.3.2.2</ecNumber>
    </submittedName>
</protein>
<dbReference type="InterPro" id="IPR052243">
    <property type="entry name" value="Mito_inner_membrane_organizer"/>
</dbReference>
<keyword evidence="2" id="KW-0456">Lyase</keyword>
<dbReference type="PANTHER" id="PTHR44157">
    <property type="entry name" value="DNAJ HOMOLOG SUBFAMILY C MEMBER 11"/>
    <property type="match status" value="1"/>
</dbReference>
<evidence type="ECO:0000259" key="1">
    <source>
        <dbReference type="PROSITE" id="PS50076"/>
    </source>
</evidence>
<evidence type="ECO:0000313" key="3">
    <source>
        <dbReference type="Proteomes" id="UP001173801"/>
    </source>
</evidence>
<dbReference type="SUPFAM" id="SSF46565">
    <property type="entry name" value="Chaperone J-domain"/>
    <property type="match status" value="1"/>
</dbReference>
<dbReference type="PROSITE" id="PS50076">
    <property type="entry name" value="DNAJ_2"/>
    <property type="match status" value="1"/>
</dbReference>
<dbReference type="NCBIfam" id="NF006502">
    <property type="entry name" value="PRK08937.3-2"/>
    <property type="match status" value="1"/>
</dbReference>
<dbReference type="GO" id="GO:0016829">
    <property type="term" value="F:lyase activity"/>
    <property type="evidence" value="ECO:0007669"/>
    <property type="project" value="UniProtKB-KW"/>
</dbReference>
<dbReference type="PANTHER" id="PTHR44157:SF1">
    <property type="entry name" value="DNAJ HOMOLOG SUBFAMILY C MEMBER 11"/>
    <property type="match status" value="1"/>
</dbReference>
<dbReference type="EMBL" id="JANURM010000002">
    <property type="protein sequence ID" value="MDL0088378.1"/>
    <property type="molecule type" value="Genomic_DNA"/>
</dbReference>
<reference evidence="2" key="2">
    <citation type="journal article" date="2023" name="Microorganisms">
        <title>Isolation and Genomic Characteristics of Cat-Borne Campylobacter felis sp. nov. and Sheep-Borne Campylobacter ovis sp. nov.</title>
        <authorList>
            <person name="Wang H."/>
            <person name="Li Y."/>
            <person name="Gu Y."/>
            <person name="Zhou G."/>
            <person name="Chen X."/>
            <person name="Zhang X."/>
            <person name="Shao Z."/>
            <person name="Zhang J."/>
            <person name="Zhang M."/>
        </authorList>
    </citation>
    <scope>NUCLEOTIDE SEQUENCE</scope>
    <source>
        <strain evidence="2">PS10</strain>
    </source>
</reference>
<proteinExistence type="predicted"/>
<feature type="domain" description="J" evidence="1">
    <location>
        <begin position="202"/>
        <end position="264"/>
    </location>
</feature>
<dbReference type="CDD" id="cd06257">
    <property type="entry name" value="DnaJ"/>
    <property type="match status" value="1"/>
</dbReference>
<gene>
    <name evidence="2" type="ORF">NYG85_03170</name>
</gene>
<dbReference type="RefSeq" id="WP_284937027.1">
    <property type="nucleotide sequence ID" value="NZ_JANURM010000002.1"/>
</dbReference>
<dbReference type="InterPro" id="IPR036869">
    <property type="entry name" value="J_dom_sf"/>
</dbReference>
<name>A0ABT7HN99_9BACT</name>
<evidence type="ECO:0000313" key="2">
    <source>
        <dbReference type="EMBL" id="MDL0088378.1"/>
    </source>
</evidence>
<dbReference type="Gene3D" id="1.10.287.110">
    <property type="entry name" value="DnaJ domain"/>
    <property type="match status" value="1"/>
</dbReference>